<dbReference type="OrthoDB" id="10018775at2"/>
<dbReference type="PANTHER" id="PTHR37422:SF13">
    <property type="entry name" value="LIPOPOLYSACCHARIDE BIOSYNTHESIS PROTEIN PA4999-RELATED"/>
    <property type="match status" value="1"/>
</dbReference>
<dbReference type="PANTHER" id="PTHR37422">
    <property type="entry name" value="TEICHURONIC ACID BIOSYNTHESIS PROTEIN TUAE"/>
    <property type="match status" value="1"/>
</dbReference>
<sequence>MNNNDRKLSNFSTLYFFISMLIFLVFVQSGKALNDNIDIPHIVVGFTPLMIVMAFGLFMLAVIVLRKGKVLLDMISLIMCIRLIFPLIPLVYEPQASEFVGNYAILIMDILIYLIAANSIVDFNGLKKAILLVFLLICVQTCVEALIGTYTFFDDTYFYKNDLVIPVGGSNAIAAKIIPLFAFLYCAETGKKKRIALLLIMLISVIITKSRGGMIVALLSLVIMHSWGKRLSFKTIVSFFIILTIALAAGIYFLFDTNIGMLAFSLSDSTVIGRQDLLLYGISLFFDHPLLGNGFSDEVVFYNPHNYILYTLMAFGLVGLLLFCVLMFFVFKSFCGYSADLFVRGSVCFLLCVLMEGLGEIVLYSYISDFMLWFILGATMSRIRAIKLKQMQSVSGVTDGVISI</sequence>
<protein>
    <submittedName>
        <fullName evidence="7">O-antigen ligase</fullName>
    </submittedName>
</protein>
<proteinExistence type="predicted"/>
<feature type="transmembrane region" description="Helical" evidence="5">
    <location>
        <begin position="364"/>
        <end position="383"/>
    </location>
</feature>
<feature type="transmembrane region" description="Helical" evidence="5">
    <location>
        <begin position="70"/>
        <end position="88"/>
    </location>
</feature>
<feature type="transmembrane region" description="Helical" evidence="5">
    <location>
        <begin position="165"/>
        <end position="185"/>
    </location>
</feature>
<evidence type="ECO:0000256" key="4">
    <source>
        <dbReference type="ARBA" id="ARBA00023136"/>
    </source>
</evidence>
<dbReference type="Pfam" id="PF04932">
    <property type="entry name" value="Wzy_C"/>
    <property type="match status" value="1"/>
</dbReference>
<feature type="domain" description="O-antigen ligase-related" evidence="6">
    <location>
        <begin position="197"/>
        <end position="324"/>
    </location>
</feature>
<gene>
    <name evidence="7" type="ORF">HMPREF1250_0561</name>
</gene>
<keyword evidence="4 5" id="KW-0472">Membrane</keyword>
<evidence type="ECO:0000256" key="2">
    <source>
        <dbReference type="ARBA" id="ARBA00022692"/>
    </source>
</evidence>
<comment type="caution">
    <text evidence="7">The sequence shown here is derived from an EMBL/GenBank/DDBJ whole genome shotgun (WGS) entry which is preliminary data.</text>
</comment>
<keyword evidence="3 5" id="KW-1133">Transmembrane helix</keyword>
<feature type="transmembrane region" description="Helical" evidence="5">
    <location>
        <begin position="307"/>
        <end position="329"/>
    </location>
</feature>
<feature type="transmembrane region" description="Helical" evidence="5">
    <location>
        <begin position="100"/>
        <end position="117"/>
    </location>
</feature>
<keyword evidence="2 5" id="KW-0812">Transmembrane</keyword>
<dbReference type="RefSeq" id="WP_023052747.1">
    <property type="nucleotide sequence ID" value="NZ_AWXA01000006.1"/>
</dbReference>
<dbReference type="PATRIC" id="fig|1111454.3.peg.227"/>
<evidence type="ECO:0000256" key="3">
    <source>
        <dbReference type="ARBA" id="ARBA00022989"/>
    </source>
</evidence>
<evidence type="ECO:0000259" key="6">
    <source>
        <dbReference type="Pfam" id="PF04932"/>
    </source>
</evidence>
<comment type="subcellular location">
    <subcellularLocation>
        <location evidence="1">Membrane</location>
        <topology evidence="1">Multi-pass membrane protein</topology>
    </subcellularLocation>
</comment>
<accession>U7UTR1</accession>
<dbReference type="EMBL" id="AWXA01000006">
    <property type="protein sequence ID" value="ERT62289.1"/>
    <property type="molecule type" value="Genomic_DNA"/>
</dbReference>
<evidence type="ECO:0000313" key="7">
    <source>
        <dbReference type="EMBL" id="ERT62289.1"/>
    </source>
</evidence>
<feature type="transmembrane region" description="Helical" evidence="5">
    <location>
        <begin position="12"/>
        <end position="30"/>
    </location>
</feature>
<dbReference type="Proteomes" id="UP000017090">
    <property type="component" value="Unassembled WGS sequence"/>
</dbReference>
<dbReference type="STRING" id="1111454.HMPREF1250_0561"/>
<feature type="transmembrane region" description="Helical" evidence="5">
    <location>
        <begin position="42"/>
        <end position="63"/>
    </location>
</feature>
<organism evidence="7 8">
    <name type="scientific">Megasphaera vaginalis</name>
    <name type="common">ex Srinivasan et al. 2021</name>
    <dbReference type="NCBI Taxonomy" id="1111454"/>
    <lineage>
        <taxon>Bacteria</taxon>
        <taxon>Bacillati</taxon>
        <taxon>Bacillota</taxon>
        <taxon>Negativicutes</taxon>
        <taxon>Veillonellales</taxon>
        <taxon>Veillonellaceae</taxon>
        <taxon>Megasphaera</taxon>
    </lineage>
</organism>
<dbReference type="GO" id="GO:0016020">
    <property type="term" value="C:membrane"/>
    <property type="evidence" value="ECO:0007669"/>
    <property type="project" value="UniProtKB-SubCell"/>
</dbReference>
<dbReference type="InterPro" id="IPR007016">
    <property type="entry name" value="O-antigen_ligase-rel_domated"/>
</dbReference>
<keyword evidence="7" id="KW-0436">Ligase</keyword>
<dbReference type="InterPro" id="IPR051533">
    <property type="entry name" value="WaaL-like"/>
</dbReference>
<feature type="transmembrane region" description="Helical" evidence="5">
    <location>
        <begin position="236"/>
        <end position="255"/>
    </location>
</feature>
<evidence type="ECO:0000256" key="1">
    <source>
        <dbReference type="ARBA" id="ARBA00004141"/>
    </source>
</evidence>
<feature type="transmembrane region" description="Helical" evidence="5">
    <location>
        <begin position="129"/>
        <end position="153"/>
    </location>
</feature>
<keyword evidence="8" id="KW-1185">Reference proteome</keyword>
<evidence type="ECO:0000313" key="8">
    <source>
        <dbReference type="Proteomes" id="UP000017090"/>
    </source>
</evidence>
<name>U7UTR1_9FIRM</name>
<dbReference type="GO" id="GO:0016874">
    <property type="term" value="F:ligase activity"/>
    <property type="evidence" value="ECO:0007669"/>
    <property type="project" value="UniProtKB-KW"/>
</dbReference>
<dbReference type="AlphaFoldDB" id="U7UTR1"/>
<feature type="transmembrane region" description="Helical" evidence="5">
    <location>
        <begin position="197"/>
        <end position="224"/>
    </location>
</feature>
<evidence type="ECO:0000256" key="5">
    <source>
        <dbReference type="SAM" id="Phobius"/>
    </source>
</evidence>
<reference evidence="7 8" key="1">
    <citation type="submission" date="2013-09" db="EMBL/GenBank/DDBJ databases">
        <authorList>
            <person name="Durkin A.S."/>
            <person name="Haft D.R."/>
            <person name="McCorrison J."/>
            <person name="Torralba M."/>
            <person name="Gillis M."/>
            <person name="Haft D.H."/>
            <person name="Methe B."/>
            <person name="Sutton G."/>
            <person name="Nelson K.E."/>
        </authorList>
    </citation>
    <scope>NUCLEOTIDE SEQUENCE [LARGE SCALE GENOMIC DNA]</scope>
    <source>
        <strain evidence="7 8">BV3C16-1</strain>
    </source>
</reference>